<sequence>MPHVQLDDTDLFPRANRRPNPAEEAAVKRILAEEEEDLVRLNVSIKEKQKNLDRAQEDVSLLKERMLEVKMRQAVIIQLRDGLQNGLEIIRGMDILGEETNFAAQKSKEKGEDENTINCSRKLKNLLQSRETTISGILKQIEDAESLIARQAETLAIAYEELQTSLFVKRISQETLDSTVSQSLQVVASIQSKKNVLRPIWRLPHEIWNQIFHETAYRPLSQAEDIDWNKFLKICRQPLILSAVCYQWRSICRADPRLWKDPVLYIQDDDDYPSNFDFQTYCALTAGIFDTLTIVTHEAPESLSSHSLREHLSHIKALNITCTNALLTFDSPMPVLEELNIDLQDGHYFPNLISVIRQSGTNLRKLYFAGVLEPDEGSPTTTTRTTLAKLREISMSCQNLLEYFVPNFVCPSLQKISFLMSGMPGEMNWDSFFAQGDLATTIEDVDIGSMRLDVVQNIILPFLDKLRNLNTLTLQGESVEPILQAGISIMTDVPDDDVYSSLYLSTLETLRIKSYTGTGELVLQYVEALQGLPRNDANEENYLKRVIFRYCPHVTYDVKSRLAGLHPDD</sequence>
<reference evidence="4" key="2">
    <citation type="submission" date="2015-01" db="EMBL/GenBank/DDBJ databases">
        <title>Evolutionary Origins and Diversification of the Mycorrhizal Mutualists.</title>
        <authorList>
            <consortium name="DOE Joint Genome Institute"/>
            <consortium name="Mycorrhizal Genomics Consortium"/>
            <person name="Kohler A."/>
            <person name="Kuo A."/>
            <person name="Nagy L.G."/>
            <person name="Floudas D."/>
            <person name="Copeland A."/>
            <person name="Barry K.W."/>
            <person name="Cichocki N."/>
            <person name="Veneault-Fourrey C."/>
            <person name="LaButti K."/>
            <person name="Lindquist E.A."/>
            <person name="Lipzen A."/>
            <person name="Lundell T."/>
            <person name="Morin E."/>
            <person name="Murat C."/>
            <person name="Riley R."/>
            <person name="Ohm R."/>
            <person name="Sun H."/>
            <person name="Tunlid A."/>
            <person name="Henrissat B."/>
            <person name="Grigoriev I.V."/>
            <person name="Hibbett D.S."/>
            <person name="Martin F."/>
        </authorList>
    </citation>
    <scope>NUCLEOTIDE SEQUENCE [LARGE SCALE GENOMIC DNA]</scope>
    <source>
        <strain evidence="4">MAFF 305830</strain>
    </source>
</reference>
<accession>A0A0C3AX30</accession>
<protein>
    <submittedName>
        <fullName evidence="3">Uncharacterized protein</fullName>
    </submittedName>
</protein>
<dbReference type="OrthoDB" id="2986786at2759"/>
<feature type="region of interest" description="Disordered" evidence="2">
    <location>
        <begin position="1"/>
        <end position="22"/>
    </location>
</feature>
<dbReference type="EMBL" id="KN824323">
    <property type="protein sequence ID" value="KIM24539.1"/>
    <property type="molecule type" value="Genomic_DNA"/>
</dbReference>
<dbReference type="HOGENOM" id="CLU_508216_0_0_1"/>
<dbReference type="SUPFAM" id="SSF52047">
    <property type="entry name" value="RNI-like"/>
    <property type="match status" value="1"/>
</dbReference>
<evidence type="ECO:0000256" key="1">
    <source>
        <dbReference type="SAM" id="Coils"/>
    </source>
</evidence>
<evidence type="ECO:0000313" key="3">
    <source>
        <dbReference type="EMBL" id="KIM24539.1"/>
    </source>
</evidence>
<feature type="coiled-coil region" evidence="1">
    <location>
        <begin position="31"/>
        <end position="72"/>
    </location>
</feature>
<keyword evidence="4" id="KW-1185">Reference proteome</keyword>
<dbReference type="AlphaFoldDB" id="A0A0C3AX30"/>
<evidence type="ECO:0000313" key="4">
    <source>
        <dbReference type="Proteomes" id="UP000054097"/>
    </source>
</evidence>
<dbReference type="Proteomes" id="UP000054097">
    <property type="component" value="Unassembled WGS sequence"/>
</dbReference>
<gene>
    <name evidence="3" type="ORF">M408DRAFT_317541</name>
</gene>
<evidence type="ECO:0000256" key="2">
    <source>
        <dbReference type="SAM" id="MobiDB-lite"/>
    </source>
</evidence>
<organism evidence="3 4">
    <name type="scientific">Serendipita vermifera MAFF 305830</name>
    <dbReference type="NCBI Taxonomy" id="933852"/>
    <lineage>
        <taxon>Eukaryota</taxon>
        <taxon>Fungi</taxon>
        <taxon>Dikarya</taxon>
        <taxon>Basidiomycota</taxon>
        <taxon>Agaricomycotina</taxon>
        <taxon>Agaricomycetes</taxon>
        <taxon>Sebacinales</taxon>
        <taxon>Serendipitaceae</taxon>
        <taxon>Serendipita</taxon>
    </lineage>
</organism>
<name>A0A0C3AX30_SERVB</name>
<keyword evidence="1" id="KW-0175">Coiled coil</keyword>
<proteinExistence type="predicted"/>
<reference evidence="3 4" key="1">
    <citation type="submission" date="2014-04" db="EMBL/GenBank/DDBJ databases">
        <authorList>
            <consortium name="DOE Joint Genome Institute"/>
            <person name="Kuo A."/>
            <person name="Zuccaro A."/>
            <person name="Kohler A."/>
            <person name="Nagy L.G."/>
            <person name="Floudas D."/>
            <person name="Copeland A."/>
            <person name="Barry K.W."/>
            <person name="Cichocki N."/>
            <person name="Veneault-Fourrey C."/>
            <person name="LaButti K."/>
            <person name="Lindquist E.A."/>
            <person name="Lipzen A."/>
            <person name="Lundell T."/>
            <person name="Morin E."/>
            <person name="Murat C."/>
            <person name="Sun H."/>
            <person name="Tunlid A."/>
            <person name="Henrissat B."/>
            <person name="Grigoriev I.V."/>
            <person name="Hibbett D.S."/>
            <person name="Martin F."/>
            <person name="Nordberg H.P."/>
            <person name="Cantor M.N."/>
            <person name="Hua S.X."/>
        </authorList>
    </citation>
    <scope>NUCLEOTIDE SEQUENCE [LARGE SCALE GENOMIC DNA]</scope>
    <source>
        <strain evidence="3 4">MAFF 305830</strain>
    </source>
</reference>